<evidence type="ECO:0000313" key="2">
    <source>
        <dbReference type="EMBL" id="JAQ14903.1"/>
    </source>
</evidence>
<accession>A0A146M562</accession>
<organism evidence="2">
    <name type="scientific">Lygus hesperus</name>
    <name type="common">Western plant bug</name>
    <dbReference type="NCBI Taxonomy" id="30085"/>
    <lineage>
        <taxon>Eukaryota</taxon>
        <taxon>Metazoa</taxon>
        <taxon>Ecdysozoa</taxon>
        <taxon>Arthropoda</taxon>
        <taxon>Hexapoda</taxon>
        <taxon>Insecta</taxon>
        <taxon>Pterygota</taxon>
        <taxon>Neoptera</taxon>
        <taxon>Paraneoptera</taxon>
        <taxon>Hemiptera</taxon>
        <taxon>Heteroptera</taxon>
        <taxon>Panheteroptera</taxon>
        <taxon>Cimicomorpha</taxon>
        <taxon>Miridae</taxon>
        <taxon>Mirini</taxon>
        <taxon>Lygus</taxon>
    </lineage>
</organism>
<sequence>MHHPRRFAHNPLYMRRLRKREEGLSKLKTRLLRGELKDKLAPTTVGERKALRRAKQSALSKTPPHVLQELHRITHEIHVDTHDIRPLERITPETWVWNLATRKRVSILPLHRAIFNSH</sequence>
<gene>
    <name evidence="2" type="ORF">g.12585</name>
</gene>
<evidence type="ECO:0000256" key="1">
    <source>
        <dbReference type="SAM" id="MobiDB-lite"/>
    </source>
</evidence>
<dbReference type="EMBL" id="GDHC01003726">
    <property type="protein sequence ID" value="JAQ14903.1"/>
    <property type="molecule type" value="Transcribed_RNA"/>
</dbReference>
<dbReference type="AlphaFoldDB" id="A0A146M562"/>
<name>A0A146M562_LYGHE</name>
<feature type="region of interest" description="Disordered" evidence="1">
    <location>
        <begin position="43"/>
        <end position="62"/>
    </location>
</feature>
<proteinExistence type="predicted"/>
<reference evidence="2" key="1">
    <citation type="journal article" date="2016" name="Gigascience">
        <title>De novo construction of an expanded transcriptome assembly for the western tarnished plant bug, Lygus hesperus.</title>
        <authorList>
            <person name="Tassone E.E."/>
            <person name="Geib S.M."/>
            <person name="Hall B."/>
            <person name="Fabrick J.A."/>
            <person name="Brent C.S."/>
            <person name="Hull J.J."/>
        </authorList>
    </citation>
    <scope>NUCLEOTIDE SEQUENCE</scope>
</reference>
<protein>
    <submittedName>
        <fullName evidence="2">Uncharacterized protein</fullName>
    </submittedName>
</protein>